<dbReference type="Pfam" id="PF02098">
    <property type="entry name" value="His_binding"/>
    <property type="match status" value="1"/>
</dbReference>
<dbReference type="InterPro" id="IPR012674">
    <property type="entry name" value="Calycin"/>
</dbReference>
<accession>A0A6M2E8I9</accession>
<reference evidence="2" key="1">
    <citation type="submission" date="2019-12" db="EMBL/GenBank/DDBJ databases">
        <title>The sialotranscriptome of the gopher-tortoise tick, Amblyomma tuberculatum.</title>
        <authorList>
            <person name="Karim S."/>
            <person name="Andersen J."/>
            <person name="Kumar D."/>
            <person name="Adamson S."/>
            <person name="Ennen J."/>
            <person name="Qualis C.P."/>
            <person name="Ribeiro J.M.C."/>
        </authorList>
    </citation>
    <scope>NUCLEOTIDE SEQUENCE</scope>
    <source>
        <strain evidence="2">Removed</strain>
        <tissue evidence="2">Salivary glands</tissue>
    </source>
</reference>
<dbReference type="SUPFAM" id="SSF50814">
    <property type="entry name" value="Lipocalins"/>
    <property type="match status" value="1"/>
</dbReference>
<sequence length="212" mass="24533">MKLILVLKLAIVSLVFRLSKGNEIIQEVSNFDEQLDILQVLNTSEKLWLYKESYNNWNRPNLQNNKTGLSYKCLNFHKMSLSTSQYNFTEQFKDDDVWQYVNYTANIVYNDTSGSHPPKSMEVFDRGGQKTELMTLEYTETESHTCSVFFVSSLRAAVTRDSQMCEMYIRDSAVDSEPPSGCEAFFSNRCQGTKFNIYSRTCKNTFSENNLL</sequence>
<dbReference type="InterPro" id="IPR002970">
    <property type="entry name" value="Tick_his-bd"/>
</dbReference>
<evidence type="ECO:0000256" key="1">
    <source>
        <dbReference type="SAM" id="SignalP"/>
    </source>
</evidence>
<dbReference type="Gene3D" id="2.40.128.20">
    <property type="match status" value="1"/>
</dbReference>
<dbReference type="GO" id="GO:0043176">
    <property type="term" value="F:amine binding"/>
    <property type="evidence" value="ECO:0007669"/>
    <property type="project" value="InterPro"/>
</dbReference>
<protein>
    <recommendedName>
        <fullName evidence="3">Lipocalin-2 1</fullName>
    </recommendedName>
</protein>
<evidence type="ECO:0008006" key="3">
    <source>
        <dbReference type="Google" id="ProtNLM"/>
    </source>
</evidence>
<dbReference type="AlphaFoldDB" id="A0A6M2E8I9"/>
<dbReference type="EMBL" id="GIDH01001558">
    <property type="protein sequence ID" value="NOV53501.1"/>
    <property type="molecule type" value="Transcribed_RNA"/>
</dbReference>
<dbReference type="GO" id="GO:0030682">
    <property type="term" value="P:symbiont-mediated perturbation of host defenses"/>
    <property type="evidence" value="ECO:0007669"/>
    <property type="project" value="InterPro"/>
</dbReference>
<evidence type="ECO:0000313" key="2">
    <source>
        <dbReference type="EMBL" id="NOV53501.1"/>
    </source>
</evidence>
<organism evidence="2">
    <name type="scientific">Amblyomma tuberculatum</name>
    <dbReference type="NCBI Taxonomy" id="48802"/>
    <lineage>
        <taxon>Eukaryota</taxon>
        <taxon>Metazoa</taxon>
        <taxon>Ecdysozoa</taxon>
        <taxon>Arthropoda</taxon>
        <taxon>Chelicerata</taxon>
        <taxon>Arachnida</taxon>
        <taxon>Acari</taxon>
        <taxon>Parasitiformes</taxon>
        <taxon>Ixodida</taxon>
        <taxon>Ixodoidea</taxon>
        <taxon>Ixodidae</taxon>
        <taxon>Amblyomminae</taxon>
        <taxon>Amblyomma</taxon>
    </lineage>
</organism>
<proteinExistence type="predicted"/>
<name>A0A6M2E8I9_9ACAR</name>
<feature type="chain" id="PRO_5026762581" description="Lipocalin-2 1" evidence="1">
    <location>
        <begin position="22"/>
        <end position="212"/>
    </location>
</feature>
<feature type="signal peptide" evidence="1">
    <location>
        <begin position="1"/>
        <end position="21"/>
    </location>
</feature>
<keyword evidence="1" id="KW-0732">Signal</keyword>